<keyword evidence="8" id="KW-1185">Reference proteome</keyword>
<evidence type="ECO:0000256" key="3">
    <source>
        <dbReference type="ARBA" id="ARBA00022723"/>
    </source>
</evidence>
<keyword evidence="3 5" id="KW-0479">Metal-binding</keyword>
<organism evidence="7 8">
    <name type="scientific">Candidatus Promineifilum breve</name>
    <dbReference type="NCBI Taxonomy" id="1806508"/>
    <lineage>
        <taxon>Bacteria</taxon>
        <taxon>Bacillati</taxon>
        <taxon>Chloroflexota</taxon>
        <taxon>Ardenticatenia</taxon>
        <taxon>Candidatus Promineifilales</taxon>
        <taxon>Candidatus Promineifilaceae</taxon>
        <taxon>Candidatus Promineifilum</taxon>
    </lineage>
</organism>
<dbReference type="RefSeq" id="WP_157913061.1">
    <property type="nucleotide sequence ID" value="NZ_LN890655.1"/>
</dbReference>
<protein>
    <recommendedName>
        <fullName evidence="5">Ribonuclease VapC</fullName>
        <shortName evidence="5">RNase VapC</shortName>
        <ecNumber evidence="5">3.1.-.-</ecNumber>
    </recommendedName>
    <alternativeName>
        <fullName evidence="5">Toxin VapC</fullName>
    </alternativeName>
</protein>
<evidence type="ECO:0000259" key="6">
    <source>
        <dbReference type="Pfam" id="PF01850"/>
    </source>
</evidence>
<dbReference type="GO" id="GO:0016787">
    <property type="term" value="F:hydrolase activity"/>
    <property type="evidence" value="ECO:0007669"/>
    <property type="project" value="UniProtKB-KW"/>
</dbReference>
<dbReference type="PANTHER" id="PTHR35901:SF1">
    <property type="entry name" value="EXONUCLEASE VAPC9"/>
    <property type="match status" value="1"/>
</dbReference>
<dbReference type="OrthoDB" id="162724at2"/>
<dbReference type="Pfam" id="PF01850">
    <property type="entry name" value="PIN"/>
    <property type="match status" value="1"/>
</dbReference>
<dbReference type="GO" id="GO:0004540">
    <property type="term" value="F:RNA nuclease activity"/>
    <property type="evidence" value="ECO:0007669"/>
    <property type="project" value="InterPro"/>
</dbReference>
<dbReference type="SUPFAM" id="SSF88723">
    <property type="entry name" value="PIN domain-like"/>
    <property type="match status" value="1"/>
</dbReference>
<name>A0A160T2S0_9CHLR</name>
<dbReference type="PANTHER" id="PTHR35901">
    <property type="entry name" value="RIBONUCLEASE VAPC3"/>
    <property type="match status" value="1"/>
</dbReference>
<dbReference type="EC" id="3.1.-.-" evidence="5"/>
<evidence type="ECO:0000313" key="8">
    <source>
        <dbReference type="Proteomes" id="UP000215027"/>
    </source>
</evidence>
<feature type="binding site" evidence="5">
    <location>
        <position position="5"/>
    </location>
    <ligand>
        <name>Mg(2+)</name>
        <dbReference type="ChEBI" id="CHEBI:18420"/>
    </ligand>
</feature>
<sequence length="132" mass="13737">MIVVDANVFVSLLVAADAHHERCVAWLRAQLSAGEMLVAPAILLPEVGGAISRRAAPDAGREAMAALKRIRALRLVPVDAKLAGLAAELAVAHGLRGADAVYAAVADSLDISLVTLDADFRRVAGRIEIVAP</sequence>
<dbReference type="InterPro" id="IPR051619">
    <property type="entry name" value="TypeII_TA_RNase_PINc/VapC"/>
</dbReference>
<dbReference type="InterPro" id="IPR029060">
    <property type="entry name" value="PIN-like_dom_sf"/>
</dbReference>
<keyword evidence="4 5" id="KW-0378">Hydrolase</keyword>
<dbReference type="AlphaFoldDB" id="A0A160T2S0"/>
<dbReference type="GO" id="GO:0090729">
    <property type="term" value="F:toxin activity"/>
    <property type="evidence" value="ECO:0007669"/>
    <property type="project" value="UniProtKB-KW"/>
</dbReference>
<accession>A0A160T2S0</accession>
<reference evidence="7" key="1">
    <citation type="submission" date="2016-01" db="EMBL/GenBank/DDBJ databases">
        <authorList>
            <person name="Mcilroy J.S."/>
            <person name="Karst M S."/>
            <person name="Albertsen M."/>
        </authorList>
    </citation>
    <scope>NUCLEOTIDE SEQUENCE</scope>
    <source>
        <strain evidence="7">Cfx-K</strain>
    </source>
</reference>
<dbReference type="KEGG" id="pbf:CFX0092_A2136"/>
<dbReference type="EMBL" id="LN890655">
    <property type="protein sequence ID" value="CUS04014.2"/>
    <property type="molecule type" value="Genomic_DNA"/>
</dbReference>
<evidence type="ECO:0000256" key="1">
    <source>
        <dbReference type="ARBA" id="ARBA00022649"/>
    </source>
</evidence>
<keyword evidence="5" id="KW-0460">Magnesium</keyword>
<dbReference type="Gene3D" id="3.40.50.1010">
    <property type="entry name" value="5'-nuclease"/>
    <property type="match status" value="1"/>
</dbReference>
<keyword evidence="5" id="KW-0800">Toxin</keyword>
<comment type="similarity">
    <text evidence="5">Belongs to the PINc/VapC protein family.</text>
</comment>
<dbReference type="GO" id="GO:0000287">
    <property type="term" value="F:magnesium ion binding"/>
    <property type="evidence" value="ECO:0007669"/>
    <property type="project" value="UniProtKB-UniRule"/>
</dbReference>
<keyword evidence="1 5" id="KW-1277">Toxin-antitoxin system</keyword>
<feature type="binding site" evidence="5">
    <location>
        <position position="99"/>
    </location>
    <ligand>
        <name>Mg(2+)</name>
        <dbReference type="ChEBI" id="CHEBI:18420"/>
    </ligand>
</feature>
<gene>
    <name evidence="5" type="primary">vapC</name>
    <name evidence="7" type="ORF">CFX0092_A2136</name>
</gene>
<proteinExistence type="inferred from homology"/>
<dbReference type="InterPro" id="IPR002716">
    <property type="entry name" value="PIN_dom"/>
</dbReference>
<evidence type="ECO:0000313" key="7">
    <source>
        <dbReference type="EMBL" id="CUS04014.2"/>
    </source>
</evidence>
<dbReference type="HAMAP" id="MF_00265">
    <property type="entry name" value="VapC_Nob1"/>
    <property type="match status" value="1"/>
</dbReference>
<feature type="domain" description="PIN" evidence="6">
    <location>
        <begin position="2"/>
        <end position="125"/>
    </location>
</feature>
<dbReference type="Proteomes" id="UP000215027">
    <property type="component" value="Chromosome I"/>
</dbReference>
<comment type="function">
    <text evidence="5">Toxic component of a toxin-antitoxin (TA) system. An RNase.</text>
</comment>
<evidence type="ECO:0000256" key="4">
    <source>
        <dbReference type="ARBA" id="ARBA00022801"/>
    </source>
</evidence>
<evidence type="ECO:0000256" key="2">
    <source>
        <dbReference type="ARBA" id="ARBA00022722"/>
    </source>
</evidence>
<evidence type="ECO:0000256" key="5">
    <source>
        <dbReference type="HAMAP-Rule" id="MF_00265"/>
    </source>
</evidence>
<comment type="cofactor">
    <cofactor evidence="5">
        <name>Mg(2+)</name>
        <dbReference type="ChEBI" id="CHEBI:18420"/>
    </cofactor>
</comment>
<dbReference type="InterPro" id="IPR022907">
    <property type="entry name" value="VapC_family"/>
</dbReference>
<keyword evidence="2 5" id="KW-0540">Nuclease</keyword>